<dbReference type="Gene3D" id="3.40.50.1980">
    <property type="entry name" value="Nitrogenase molybdenum iron protein domain"/>
    <property type="match status" value="1"/>
</dbReference>
<dbReference type="InterPro" id="IPR002491">
    <property type="entry name" value="ABC_transptr_periplasmic_BD"/>
</dbReference>
<feature type="domain" description="Fe/B12 periplasmic-binding" evidence="1">
    <location>
        <begin position="1"/>
        <end position="63"/>
    </location>
</feature>
<protein>
    <recommendedName>
        <fullName evidence="1">Fe/B12 periplasmic-binding domain-containing protein</fullName>
    </recommendedName>
</protein>
<evidence type="ECO:0000259" key="1">
    <source>
        <dbReference type="PROSITE" id="PS50983"/>
    </source>
</evidence>
<accession>A0A645AGV5</accession>
<gene>
    <name evidence="2" type="ORF">SDC9_99184</name>
</gene>
<reference evidence="2" key="1">
    <citation type="submission" date="2019-08" db="EMBL/GenBank/DDBJ databases">
        <authorList>
            <person name="Kucharzyk K."/>
            <person name="Murdoch R.W."/>
            <person name="Higgins S."/>
            <person name="Loffler F."/>
        </authorList>
    </citation>
    <scope>NUCLEOTIDE SEQUENCE</scope>
</reference>
<sequence length="63" mass="6947">MTMLPFIEKLAPQEALVAVGGKRYVYSEKIRNMDLPDVASDAGSGLRLDIEKLLALQPDVVFI</sequence>
<comment type="caution">
    <text evidence="2">The sequence shown here is derived from an EMBL/GenBank/DDBJ whole genome shotgun (WGS) entry which is preliminary data.</text>
</comment>
<dbReference type="AlphaFoldDB" id="A0A645AGV5"/>
<dbReference type="EMBL" id="VSSQ01013858">
    <property type="protein sequence ID" value="MPM52425.1"/>
    <property type="molecule type" value="Genomic_DNA"/>
</dbReference>
<name>A0A645AGV5_9ZZZZ</name>
<organism evidence="2">
    <name type="scientific">bioreactor metagenome</name>
    <dbReference type="NCBI Taxonomy" id="1076179"/>
    <lineage>
        <taxon>unclassified sequences</taxon>
        <taxon>metagenomes</taxon>
        <taxon>ecological metagenomes</taxon>
    </lineage>
</organism>
<dbReference type="PROSITE" id="PS50983">
    <property type="entry name" value="FE_B12_PBP"/>
    <property type="match status" value="1"/>
</dbReference>
<evidence type="ECO:0000313" key="2">
    <source>
        <dbReference type="EMBL" id="MPM52425.1"/>
    </source>
</evidence>
<proteinExistence type="predicted"/>